<accession>A0ACB8AYP1</accession>
<proteinExistence type="predicted"/>
<evidence type="ECO:0000313" key="2">
    <source>
        <dbReference type="Proteomes" id="UP000790709"/>
    </source>
</evidence>
<organism evidence="1 2">
    <name type="scientific">Leucogyrophana mollusca</name>
    <dbReference type="NCBI Taxonomy" id="85980"/>
    <lineage>
        <taxon>Eukaryota</taxon>
        <taxon>Fungi</taxon>
        <taxon>Dikarya</taxon>
        <taxon>Basidiomycota</taxon>
        <taxon>Agaricomycotina</taxon>
        <taxon>Agaricomycetes</taxon>
        <taxon>Agaricomycetidae</taxon>
        <taxon>Boletales</taxon>
        <taxon>Boletales incertae sedis</taxon>
        <taxon>Leucogyrophana</taxon>
    </lineage>
</organism>
<dbReference type="Proteomes" id="UP000790709">
    <property type="component" value="Unassembled WGS sequence"/>
</dbReference>
<protein>
    <submittedName>
        <fullName evidence="1">Uncharacterized protein</fullName>
    </submittedName>
</protein>
<reference evidence="1" key="1">
    <citation type="journal article" date="2021" name="New Phytol.">
        <title>Evolutionary innovations through gain and loss of genes in the ectomycorrhizal Boletales.</title>
        <authorList>
            <person name="Wu G."/>
            <person name="Miyauchi S."/>
            <person name="Morin E."/>
            <person name="Kuo A."/>
            <person name="Drula E."/>
            <person name="Varga T."/>
            <person name="Kohler A."/>
            <person name="Feng B."/>
            <person name="Cao Y."/>
            <person name="Lipzen A."/>
            <person name="Daum C."/>
            <person name="Hundley H."/>
            <person name="Pangilinan J."/>
            <person name="Johnson J."/>
            <person name="Barry K."/>
            <person name="LaButti K."/>
            <person name="Ng V."/>
            <person name="Ahrendt S."/>
            <person name="Min B."/>
            <person name="Choi I.G."/>
            <person name="Park H."/>
            <person name="Plett J.M."/>
            <person name="Magnuson J."/>
            <person name="Spatafora J.W."/>
            <person name="Nagy L.G."/>
            <person name="Henrissat B."/>
            <person name="Grigoriev I.V."/>
            <person name="Yang Z.L."/>
            <person name="Xu J."/>
            <person name="Martin F.M."/>
        </authorList>
    </citation>
    <scope>NUCLEOTIDE SEQUENCE</scope>
    <source>
        <strain evidence="1">KUC20120723A-06</strain>
    </source>
</reference>
<sequence length="244" mass="27543">MPRTPPTSSTRQSRGELSPYARLSSPSLPPSEILPSSSTHIISATDAEALRQLRTEIVCARQEATRLRRDAAKAKRDTRKTQREKETIEEDTKAETGRAQAARKANEQFLATRDTVLACPGCEVTMQRPFTLSTCGHTFCHRCLRIWFQASIAQRLQFAADAPARLKKPPYTAAQLDEMVQHKYLVYVWYTCPLCDKNIDARPIETRHLKELVEAVNEAFGTVDVPHDIPLDPWADSWIDPNSL</sequence>
<gene>
    <name evidence="1" type="ORF">BV22DRAFT_1134619</name>
</gene>
<comment type="caution">
    <text evidence="1">The sequence shown here is derived from an EMBL/GenBank/DDBJ whole genome shotgun (WGS) entry which is preliminary data.</text>
</comment>
<evidence type="ECO:0000313" key="1">
    <source>
        <dbReference type="EMBL" id="KAH7918404.1"/>
    </source>
</evidence>
<name>A0ACB8AYP1_9AGAM</name>
<keyword evidence="2" id="KW-1185">Reference proteome</keyword>
<dbReference type="EMBL" id="MU266792">
    <property type="protein sequence ID" value="KAH7918404.1"/>
    <property type="molecule type" value="Genomic_DNA"/>
</dbReference>